<evidence type="ECO:0000313" key="23">
    <source>
        <dbReference type="Proteomes" id="UP000829685"/>
    </source>
</evidence>
<evidence type="ECO:0000256" key="1">
    <source>
        <dbReference type="ARBA" id="ARBA00002241"/>
    </source>
</evidence>
<dbReference type="Pfam" id="PF11781">
    <property type="entry name" value="Zn_ribbon_RRN7"/>
    <property type="match status" value="1"/>
</dbReference>
<dbReference type="InterPro" id="IPR029071">
    <property type="entry name" value="Ubiquitin-like_domsf"/>
</dbReference>
<evidence type="ECO:0000256" key="6">
    <source>
        <dbReference type="ARBA" id="ARBA00010570"/>
    </source>
</evidence>
<proteinExistence type="inferred from homology"/>
<dbReference type="SUPFAM" id="SSF57829">
    <property type="entry name" value="Zn-binding ribosomal proteins"/>
    <property type="match status" value="1"/>
</dbReference>
<evidence type="ECO:0000256" key="3">
    <source>
        <dbReference type="ARBA" id="ARBA00004604"/>
    </source>
</evidence>
<keyword evidence="15" id="KW-0804">Transcription</keyword>
<keyword evidence="7" id="KW-0963">Cytoplasm</keyword>
<evidence type="ECO:0000313" key="22">
    <source>
        <dbReference type="EMBL" id="KAI1855817.1"/>
    </source>
</evidence>
<dbReference type="SMART" id="SM00213">
    <property type="entry name" value="UBQ"/>
    <property type="match status" value="1"/>
</dbReference>
<dbReference type="InterPro" id="IPR000626">
    <property type="entry name" value="Ubiquitin-like_dom"/>
</dbReference>
<dbReference type="GO" id="GO:0042790">
    <property type="term" value="P:nucleolar large rRNA transcription by RNA polymerase I"/>
    <property type="evidence" value="ECO:0007669"/>
    <property type="project" value="TreeGrafter"/>
</dbReference>
<comment type="subunit">
    <text evidence="18">Part of the 60S ribosomal subunit.</text>
</comment>
<dbReference type="Gene3D" id="3.10.20.90">
    <property type="entry name" value="Phosphatidylinositol 3-kinase Catalytic Subunit, Chain A, domain 1"/>
    <property type="match status" value="1"/>
</dbReference>
<dbReference type="AlphaFoldDB" id="A0A9P9WAU0"/>
<dbReference type="PANTHER" id="PTHR31576">
    <property type="entry name" value="TATA BOX-BINDING PROTEIN-ASSOCIATED FACTOR RNA POLYMERASE I SUBUNIT B"/>
    <property type="match status" value="1"/>
</dbReference>
<protein>
    <recommendedName>
        <fullName evidence="21">Ubiquitin-like domain-containing protein</fullName>
    </recommendedName>
</protein>
<evidence type="ECO:0000256" key="17">
    <source>
        <dbReference type="ARBA" id="ARBA00023274"/>
    </source>
</evidence>
<evidence type="ECO:0000256" key="13">
    <source>
        <dbReference type="ARBA" id="ARBA00023015"/>
    </source>
</evidence>
<evidence type="ECO:0000256" key="8">
    <source>
        <dbReference type="ARBA" id="ARBA00022499"/>
    </source>
</evidence>
<dbReference type="InterPro" id="IPR048540">
    <property type="entry name" value="Rrn7_cyclin_N"/>
</dbReference>
<dbReference type="GO" id="GO:0005737">
    <property type="term" value="C:cytoplasm"/>
    <property type="evidence" value="ECO:0007669"/>
    <property type="project" value="UniProtKB-SubCell"/>
</dbReference>
<evidence type="ECO:0000256" key="14">
    <source>
        <dbReference type="ARBA" id="ARBA00023125"/>
    </source>
</evidence>
<comment type="function">
    <text evidence="19">Component of the ribosome, a large ribonucleoprotein complex responsible for the synthesis of proteins in the cell. The small ribosomal subunit (SSU) binds messenger RNAs (mRNAs) and translates the encoded message by selecting cognate aminoacyl-transfer RNA (tRNA) molecules. The large subunit (LSU) contains the ribosomal catalytic site termed the peptidyl transferase center (PTC), which catalyzes the formation of peptide bonds, thereby polymerizing the amino acids delivered by tRNAs into a polypeptide chain. The nascent polypeptides leave the ribosome through a tunnel in the LSU and interact with protein factors that function in enzymatic processing, targeting, and the membrane insertion of nascent chains at the exit of the ribosomal tunnel. eL40 is essential for translation of a subset of cellular transcripts, including stress response transcripts, such as DDR2.</text>
</comment>
<keyword evidence="13" id="KW-0805">Transcription regulation</keyword>
<dbReference type="InterPro" id="IPR033599">
    <property type="entry name" value="TAF1B/Rrn7"/>
</dbReference>
<feature type="compositionally biased region" description="Acidic residues" evidence="20">
    <location>
        <begin position="129"/>
        <end position="146"/>
    </location>
</feature>
<dbReference type="OrthoDB" id="428577at2759"/>
<keyword evidence="9" id="KW-0479">Metal-binding</keyword>
<dbReference type="GO" id="GO:0000055">
    <property type="term" value="P:ribosomal large subunit export from nucleus"/>
    <property type="evidence" value="ECO:0007669"/>
    <property type="project" value="UniProtKB-ARBA"/>
</dbReference>
<accession>A0A9P9WAU0</accession>
<dbReference type="Pfam" id="PF20645">
    <property type="entry name" value="Rrn7_cyclin_C"/>
    <property type="match status" value="1"/>
</dbReference>
<comment type="similarity">
    <text evidence="6">In the C-terminal section; belongs to the eukaryotic ribosomal protein eL40 family.</text>
</comment>
<dbReference type="GO" id="GO:0006412">
    <property type="term" value="P:translation"/>
    <property type="evidence" value="ECO:0007669"/>
    <property type="project" value="InterPro"/>
</dbReference>
<evidence type="ECO:0000256" key="10">
    <source>
        <dbReference type="ARBA" id="ARBA00022771"/>
    </source>
</evidence>
<dbReference type="InterPro" id="IPR019956">
    <property type="entry name" value="Ubiquitin_dom"/>
</dbReference>
<dbReference type="SMART" id="SM01377">
    <property type="entry name" value="Ribosomal_L40e"/>
    <property type="match status" value="1"/>
</dbReference>
<dbReference type="CDD" id="cd01803">
    <property type="entry name" value="Ubl_ubiquitin"/>
    <property type="match status" value="1"/>
</dbReference>
<keyword evidence="10" id="KW-0863">Zinc-finger</keyword>
<evidence type="ECO:0000256" key="16">
    <source>
        <dbReference type="ARBA" id="ARBA00023242"/>
    </source>
</evidence>
<feature type="region of interest" description="Disordered" evidence="20">
    <location>
        <begin position="126"/>
        <end position="154"/>
    </location>
</feature>
<evidence type="ECO:0000256" key="20">
    <source>
        <dbReference type="SAM" id="MobiDB-lite"/>
    </source>
</evidence>
<dbReference type="InterPro" id="IPR019954">
    <property type="entry name" value="Ubiquitin_CS"/>
</dbReference>
<dbReference type="GO" id="GO:1990904">
    <property type="term" value="C:ribonucleoprotein complex"/>
    <property type="evidence" value="ECO:0007669"/>
    <property type="project" value="UniProtKB-KW"/>
</dbReference>
<reference evidence="22" key="1">
    <citation type="submission" date="2021-03" db="EMBL/GenBank/DDBJ databases">
        <title>Revisited historic fungal species revealed as producer of novel bioactive compounds through whole genome sequencing and comparative genomics.</title>
        <authorList>
            <person name="Vignolle G.A."/>
            <person name="Hochenegger N."/>
            <person name="Mach R.L."/>
            <person name="Mach-Aigner A.R."/>
            <person name="Javad Rahimi M."/>
            <person name="Salim K.A."/>
            <person name="Chan C.M."/>
            <person name="Lim L.B.L."/>
            <person name="Cai F."/>
            <person name="Druzhinina I.S."/>
            <person name="U'Ren J.M."/>
            <person name="Derntl C."/>
        </authorList>
    </citation>
    <scope>NUCLEOTIDE SEQUENCE</scope>
    <source>
        <strain evidence="22">TUCIM 5799</strain>
    </source>
</reference>
<keyword evidence="11" id="KW-0862">Zinc</keyword>
<evidence type="ECO:0000256" key="12">
    <source>
        <dbReference type="ARBA" id="ARBA00022980"/>
    </source>
</evidence>
<evidence type="ECO:0000256" key="11">
    <source>
        <dbReference type="ARBA" id="ARBA00022833"/>
    </source>
</evidence>
<feature type="domain" description="Ubiquitin-like" evidence="21">
    <location>
        <begin position="540"/>
        <end position="615"/>
    </location>
</feature>
<keyword evidence="12" id="KW-0689">Ribosomal protein</keyword>
<sequence length="667" mass="75968">MAPSSYHRMRPPERCEECSTKLWYEQEGLRYCKNGHQLEGFASHDAGEDEYGTTGKVTKARKEKRQRAAVKLEGPEGRKLYLEILQLIIRKQLLWLVREEKGFPNELESVVRGLWTYLLGLPMMADGTEGPETDEATSASEPEDSDASTSSRWAIEGSRRSPGLVHTLALCYLGCIVLRLPIRMGDFHEWAMKGDIEFLAAFNGIPQHVKDRLPAKYHRALQVRDHIKRGKLLATAQELAITLNVHAELKLPPLNYVPILVDYIQQLTLPVEIYFMVKCLSQLLEADFGFPDANSKRVRAMDNPEVLLITLVVVSTKLLHPLDGVQRPPISEGDPRTTQINWEEWRKTREQPPQKSEDKLERGTEHEITANEALTMDKQKMDDFMDWFERMWITQGDDEPKTPAFIRQPFQEDSRTAGELDMAEQPNDNANIKERYKALHATMRTVEPQPDTAGGKRAARDYCPVWRTEDELPEHAKAFYGVAAELAAISVQALLMAALQVERRLEIWSARKLKKDKIGQSQEHAELPITNSNSSKTGKMQIFVKTLTGKTITLEVESSDTIDNVKSKIQDKEGIPPDQQRLIFAGKQLEDGRTLSDYNIQKESTLHLVLRLRGGIIEPSLKALASKFNCEKMICRKCYARLPPRATNCRKRKCGHTNQLRPKKKLK</sequence>
<evidence type="ECO:0000256" key="5">
    <source>
        <dbReference type="ARBA" id="ARBA00008373"/>
    </source>
</evidence>
<keyword evidence="14" id="KW-0238">DNA-binding</keyword>
<keyword evidence="8" id="KW-1017">Isopeptide bond</keyword>
<feature type="region of interest" description="Disordered" evidence="20">
    <location>
        <begin position="346"/>
        <end position="365"/>
    </location>
</feature>
<dbReference type="FunFam" id="3.10.20.90:FF:000014">
    <property type="entry name" value="Ubiquitin-60S ribosomal L40 fusion"/>
    <property type="match status" value="1"/>
</dbReference>
<dbReference type="GO" id="GO:0070860">
    <property type="term" value="C:RNA polymerase I core factor complex"/>
    <property type="evidence" value="ECO:0007669"/>
    <property type="project" value="InterPro"/>
</dbReference>
<dbReference type="InterPro" id="IPR011332">
    <property type="entry name" value="Ribosomal_zn-bd"/>
</dbReference>
<comment type="caution">
    <text evidence="22">The sequence shown here is derived from an EMBL/GenBank/DDBJ whole genome shotgun (WGS) entry which is preliminary data.</text>
</comment>
<dbReference type="GO" id="GO:0005840">
    <property type="term" value="C:ribosome"/>
    <property type="evidence" value="ECO:0007669"/>
    <property type="project" value="UniProtKB-KW"/>
</dbReference>
<evidence type="ECO:0000256" key="7">
    <source>
        <dbReference type="ARBA" id="ARBA00022490"/>
    </source>
</evidence>
<keyword evidence="23" id="KW-1185">Reference proteome</keyword>
<comment type="function">
    <text evidence="1">Component of the 60S subunit of the ribosome.</text>
</comment>
<dbReference type="InterPro" id="IPR021752">
    <property type="entry name" value="TF_Rrn7_Zf"/>
</dbReference>
<dbReference type="InterPro" id="IPR048538">
    <property type="entry name" value="Rrn7_cyclin_C"/>
</dbReference>
<evidence type="ECO:0000256" key="15">
    <source>
        <dbReference type="ARBA" id="ARBA00023163"/>
    </source>
</evidence>
<keyword evidence="16" id="KW-0539">Nucleus</keyword>
<dbReference type="Pfam" id="PF00240">
    <property type="entry name" value="ubiquitin"/>
    <property type="match status" value="1"/>
</dbReference>
<dbReference type="EMBL" id="JAFIMR010000049">
    <property type="protein sequence ID" value="KAI1855817.1"/>
    <property type="molecule type" value="Genomic_DNA"/>
</dbReference>
<dbReference type="GO" id="GO:0016567">
    <property type="term" value="P:protein ubiquitination"/>
    <property type="evidence" value="ECO:0007669"/>
    <property type="project" value="UniProtKB-ARBA"/>
</dbReference>
<organism evidence="22 23">
    <name type="scientific">Neoarthrinium moseri</name>
    <dbReference type="NCBI Taxonomy" id="1658444"/>
    <lineage>
        <taxon>Eukaryota</taxon>
        <taxon>Fungi</taxon>
        <taxon>Dikarya</taxon>
        <taxon>Ascomycota</taxon>
        <taxon>Pezizomycotina</taxon>
        <taxon>Sordariomycetes</taxon>
        <taxon>Xylariomycetidae</taxon>
        <taxon>Amphisphaeriales</taxon>
        <taxon>Apiosporaceae</taxon>
        <taxon>Neoarthrinium</taxon>
    </lineage>
</organism>
<evidence type="ECO:0000256" key="18">
    <source>
        <dbReference type="ARBA" id="ARBA00035124"/>
    </source>
</evidence>
<dbReference type="SUPFAM" id="SSF54236">
    <property type="entry name" value="Ubiquitin-like"/>
    <property type="match status" value="1"/>
</dbReference>
<gene>
    <name evidence="22" type="ORF">JX265_012080</name>
</gene>
<evidence type="ECO:0000259" key="21">
    <source>
        <dbReference type="PROSITE" id="PS50053"/>
    </source>
</evidence>
<dbReference type="GO" id="GO:0008270">
    <property type="term" value="F:zinc ion binding"/>
    <property type="evidence" value="ECO:0007669"/>
    <property type="project" value="UniProtKB-KW"/>
</dbReference>
<dbReference type="PRINTS" id="PR00348">
    <property type="entry name" value="UBIQUITIN"/>
</dbReference>
<evidence type="ECO:0000256" key="4">
    <source>
        <dbReference type="ARBA" id="ARBA00006899"/>
    </source>
</evidence>
<keyword evidence="17" id="KW-0687">Ribonucleoprotein</keyword>
<dbReference type="Proteomes" id="UP000829685">
    <property type="component" value="Unassembled WGS sequence"/>
</dbReference>
<dbReference type="Pfam" id="PF20644">
    <property type="entry name" value="Rrn7_cyclin_N"/>
    <property type="match status" value="1"/>
</dbReference>
<comment type="subcellular location">
    <subcellularLocation>
        <location evidence="2">Cytoplasm</location>
    </subcellularLocation>
    <subcellularLocation>
        <location evidence="3">Nucleus</location>
        <location evidence="3">Nucleolus</location>
    </subcellularLocation>
</comment>
<evidence type="ECO:0000256" key="19">
    <source>
        <dbReference type="ARBA" id="ARBA00045962"/>
    </source>
</evidence>
<dbReference type="GO" id="GO:0001164">
    <property type="term" value="F:RNA polymerase I core promoter sequence-specific DNA binding"/>
    <property type="evidence" value="ECO:0007669"/>
    <property type="project" value="InterPro"/>
</dbReference>
<evidence type="ECO:0000256" key="2">
    <source>
        <dbReference type="ARBA" id="ARBA00004496"/>
    </source>
</evidence>
<dbReference type="GO" id="GO:0003735">
    <property type="term" value="F:structural constituent of ribosome"/>
    <property type="evidence" value="ECO:0007669"/>
    <property type="project" value="InterPro"/>
</dbReference>
<dbReference type="InterPro" id="IPR001975">
    <property type="entry name" value="Ribosomal_eL40_dom"/>
</dbReference>
<dbReference type="PROSITE" id="PS50053">
    <property type="entry name" value="UBIQUITIN_2"/>
    <property type="match status" value="1"/>
</dbReference>
<name>A0A9P9WAU0_9PEZI</name>
<dbReference type="PANTHER" id="PTHR31576:SF2">
    <property type="entry name" value="TATA BOX-BINDING PROTEIN-ASSOCIATED FACTOR RNA POLYMERASE I SUBUNIT B"/>
    <property type="match status" value="1"/>
</dbReference>
<comment type="similarity">
    <text evidence="5">In the N-terminal section; belongs to the ubiquitin family.</text>
</comment>
<dbReference type="Pfam" id="PF01020">
    <property type="entry name" value="Ribosomal_L40e"/>
    <property type="match status" value="1"/>
</dbReference>
<dbReference type="FunFam" id="4.10.1060.50:FF:000001">
    <property type="entry name" value="ubiquitin-60S ribosomal protein L40"/>
    <property type="match status" value="1"/>
</dbReference>
<comment type="similarity">
    <text evidence="4">Belongs to the RRN7/TAF1B family.</text>
</comment>
<dbReference type="Gene3D" id="4.10.1060.50">
    <property type="match status" value="1"/>
</dbReference>
<dbReference type="PROSITE" id="PS00299">
    <property type="entry name" value="UBIQUITIN_1"/>
    <property type="match status" value="1"/>
</dbReference>
<evidence type="ECO:0000256" key="9">
    <source>
        <dbReference type="ARBA" id="ARBA00022723"/>
    </source>
</evidence>
<dbReference type="InterPro" id="IPR038587">
    <property type="entry name" value="Ribosomal_eL40_sf"/>
</dbReference>